<dbReference type="InterPro" id="IPR052519">
    <property type="entry name" value="Euk-type_GlcNAc_Kinase"/>
</dbReference>
<dbReference type="Gene3D" id="3.30.420.40">
    <property type="match status" value="2"/>
</dbReference>
<dbReference type="Gene3D" id="1.10.720.160">
    <property type="match status" value="1"/>
</dbReference>
<gene>
    <name evidence="1" type="ORF">SDC9_37194</name>
</gene>
<dbReference type="SUPFAM" id="SSF53067">
    <property type="entry name" value="Actin-like ATPase domain"/>
    <property type="match status" value="2"/>
</dbReference>
<evidence type="ECO:0000313" key="1">
    <source>
        <dbReference type="EMBL" id="MPL91131.1"/>
    </source>
</evidence>
<dbReference type="InterPro" id="IPR043129">
    <property type="entry name" value="ATPase_NBD"/>
</dbReference>
<reference evidence="1" key="1">
    <citation type="submission" date="2019-08" db="EMBL/GenBank/DDBJ databases">
        <authorList>
            <person name="Kucharzyk K."/>
            <person name="Murdoch R.W."/>
            <person name="Higgins S."/>
            <person name="Loffler F."/>
        </authorList>
    </citation>
    <scope>NUCLEOTIDE SEQUENCE</scope>
</reference>
<proteinExistence type="predicted"/>
<name>A0A644VIL1_9ZZZZ</name>
<comment type="caution">
    <text evidence="1">The sequence shown here is derived from an EMBL/GenBank/DDBJ whole genome shotgun (WGS) entry which is preliminary data.</text>
</comment>
<organism evidence="1">
    <name type="scientific">bioreactor metagenome</name>
    <dbReference type="NCBI Taxonomy" id="1076179"/>
    <lineage>
        <taxon>unclassified sequences</taxon>
        <taxon>metagenomes</taxon>
        <taxon>ecological metagenomes</taxon>
    </lineage>
</organism>
<evidence type="ECO:0008006" key="2">
    <source>
        <dbReference type="Google" id="ProtNLM"/>
    </source>
</evidence>
<dbReference type="AlphaFoldDB" id="A0A644VIL1"/>
<accession>A0A644VIL1</accession>
<sequence>MLLIADGGSTKTSWSLIDEDNPVIAFETEGYHPFFVDSEYITHSLETCLTDDIRKTAKKIHKIFFYSAGGGYSIASDNVIVEGLSRIFSNAGIRIETDLLGAARALLQDKEGMAAILGTGSNSCLYDGEKITHNIESLGFVLGDEGSGAYMGKKIIGDYIRGYMPPEVKEEFADHCKMTADELIDQIYTQPMPNKFCAGFCRFIGKNIDKHEYYPKIVYDSFEDLFKNIISGYPDYKKHSFNCVGSIAFHFQSILAKVVKKNGMILGNILQYPMEGLINYHQNKK</sequence>
<dbReference type="CDD" id="cd24079">
    <property type="entry name" value="ASKHA_NBD_PG1100-like"/>
    <property type="match status" value="1"/>
</dbReference>
<protein>
    <recommendedName>
        <fullName evidence="2">ATPase BadF/BadG/BcrA/BcrD type domain-containing protein</fullName>
    </recommendedName>
</protein>
<dbReference type="PANTHER" id="PTHR43190">
    <property type="entry name" value="N-ACETYL-D-GLUCOSAMINE KINASE"/>
    <property type="match status" value="1"/>
</dbReference>
<dbReference type="PANTHER" id="PTHR43190:SF3">
    <property type="entry name" value="N-ACETYL-D-GLUCOSAMINE KINASE"/>
    <property type="match status" value="1"/>
</dbReference>
<dbReference type="EMBL" id="VSSQ01000321">
    <property type="protein sequence ID" value="MPL91131.1"/>
    <property type="molecule type" value="Genomic_DNA"/>
</dbReference>